<dbReference type="OrthoDB" id="1119072at2"/>
<dbReference type="STRING" id="927664.SAMN05421780_106232"/>
<dbReference type="Proteomes" id="UP000199514">
    <property type="component" value="Unassembled WGS sequence"/>
</dbReference>
<organism evidence="2 3">
    <name type="scientific">Flexibacter flexilis DSM 6793</name>
    <dbReference type="NCBI Taxonomy" id="927664"/>
    <lineage>
        <taxon>Bacteria</taxon>
        <taxon>Pseudomonadati</taxon>
        <taxon>Bacteroidota</taxon>
        <taxon>Cytophagia</taxon>
        <taxon>Cytophagales</taxon>
        <taxon>Flexibacteraceae</taxon>
        <taxon>Flexibacter</taxon>
    </lineage>
</organism>
<accession>A0A1I1K4B5</accession>
<evidence type="ECO:0000256" key="1">
    <source>
        <dbReference type="SAM" id="Coils"/>
    </source>
</evidence>
<sequence length="195" mass="21999">MDKRFFLGLLLTLTAATVAYSQDDKKEWAKKLKATDPLEFKKIVQEREQSQGEVKRLNEIINDAQKELNDTKAENAKLQAQLDQLKKSGAGAKTAGKTEVDATKPAGSSKGIIFKVQIGSFKNKDLAKYFNNNPNFSGDVDEDGSKKYTLGYFRDYWEADTFKKYLREMGVKDAWIVSYKDGKRVPIKEVLEGAI</sequence>
<dbReference type="AlphaFoldDB" id="A0A1I1K4B5"/>
<protein>
    <recommendedName>
        <fullName evidence="4">Ezrin/radixin/moesin family protein</fullName>
    </recommendedName>
</protein>
<feature type="coiled-coil region" evidence="1">
    <location>
        <begin position="47"/>
        <end position="88"/>
    </location>
</feature>
<evidence type="ECO:0000313" key="2">
    <source>
        <dbReference type="EMBL" id="SFC55351.1"/>
    </source>
</evidence>
<name>A0A1I1K4B5_9BACT</name>
<dbReference type="EMBL" id="FOLE01000006">
    <property type="protein sequence ID" value="SFC55351.1"/>
    <property type="molecule type" value="Genomic_DNA"/>
</dbReference>
<keyword evidence="1" id="KW-0175">Coiled coil</keyword>
<evidence type="ECO:0000313" key="3">
    <source>
        <dbReference type="Proteomes" id="UP000199514"/>
    </source>
</evidence>
<dbReference type="RefSeq" id="WP_091512897.1">
    <property type="nucleotide sequence ID" value="NZ_FOLE01000006.1"/>
</dbReference>
<evidence type="ECO:0008006" key="4">
    <source>
        <dbReference type="Google" id="ProtNLM"/>
    </source>
</evidence>
<reference evidence="2 3" key="1">
    <citation type="submission" date="2016-10" db="EMBL/GenBank/DDBJ databases">
        <authorList>
            <person name="de Groot N.N."/>
        </authorList>
    </citation>
    <scope>NUCLEOTIDE SEQUENCE [LARGE SCALE GENOMIC DNA]</scope>
    <source>
        <strain evidence="2 3">DSM 6793</strain>
    </source>
</reference>
<gene>
    <name evidence="2" type="ORF">SAMN05421780_106232</name>
</gene>
<keyword evidence="3" id="KW-1185">Reference proteome</keyword>
<proteinExistence type="predicted"/>